<dbReference type="SUPFAM" id="SSF101386">
    <property type="entry name" value="all-alpha NTP pyrophosphatases"/>
    <property type="match status" value="1"/>
</dbReference>
<dbReference type="Proteomes" id="UP001589810">
    <property type="component" value="Unassembled WGS sequence"/>
</dbReference>
<keyword evidence="2" id="KW-1185">Reference proteome</keyword>
<name>A0ABV6MKH7_9PSEU</name>
<dbReference type="RefSeq" id="WP_273939637.1">
    <property type="nucleotide sequence ID" value="NZ_CP097263.1"/>
</dbReference>
<dbReference type="InterPro" id="IPR025984">
    <property type="entry name" value="DCTPP"/>
</dbReference>
<organism evidence="1 2">
    <name type="scientific">Kutzneria chonburiensis</name>
    <dbReference type="NCBI Taxonomy" id="1483604"/>
    <lineage>
        <taxon>Bacteria</taxon>
        <taxon>Bacillati</taxon>
        <taxon>Actinomycetota</taxon>
        <taxon>Actinomycetes</taxon>
        <taxon>Pseudonocardiales</taxon>
        <taxon>Pseudonocardiaceae</taxon>
        <taxon>Kutzneria</taxon>
    </lineage>
</organism>
<evidence type="ECO:0000313" key="1">
    <source>
        <dbReference type="EMBL" id="MFC0540793.1"/>
    </source>
</evidence>
<proteinExistence type="predicted"/>
<accession>A0ABV6MKH7</accession>
<evidence type="ECO:0000313" key="2">
    <source>
        <dbReference type="Proteomes" id="UP001589810"/>
    </source>
</evidence>
<sequence>MDINTGNLRDLARVIVEHLHANGFPAEGGANRQVLALAEECGEFVGAYRRWSGQARRSGTAEEMRAELADVIITAFATAEELGIDLEQAIDEKANIVLTRGWREASPR</sequence>
<gene>
    <name evidence="1" type="ORF">ACFFH7_04845</name>
</gene>
<protein>
    <submittedName>
        <fullName evidence="1">MazG-like family protein</fullName>
    </submittedName>
</protein>
<dbReference type="Gene3D" id="1.10.287.1080">
    <property type="entry name" value="MazG-like"/>
    <property type="match status" value="1"/>
</dbReference>
<reference evidence="1 2" key="1">
    <citation type="submission" date="2024-09" db="EMBL/GenBank/DDBJ databases">
        <authorList>
            <person name="Sun Q."/>
            <person name="Mori K."/>
        </authorList>
    </citation>
    <scope>NUCLEOTIDE SEQUENCE [LARGE SCALE GENOMIC DNA]</scope>
    <source>
        <strain evidence="1 2">TBRC 1432</strain>
    </source>
</reference>
<dbReference type="EMBL" id="JBHLUD010000001">
    <property type="protein sequence ID" value="MFC0540793.1"/>
    <property type="molecule type" value="Genomic_DNA"/>
</dbReference>
<comment type="caution">
    <text evidence="1">The sequence shown here is derived from an EMBL/GenBank/DDBJ whole genome shotgun (WGS) entry which is preliminary data.</text>
</comment>
<dbReference type="Pfam" id="PF12643">
    <property type="entry name" value="MazG-like"/>
    <property type="match status" value="1"/>
</dbReference>